<evidence type="ECO:0000313" key="2">
    <source>
        <dbReference type="EMBL" id="CDI02162.1"/>
    </source>
</evidence>
<sequence>MVSPDFYYERAVLITGATGFIGRRLVAVLRARGAHLRVMTRSSSVLPADWQGVEIVFGDLADPASLARACSGANTVFHVAGFAHADADGVADFSARHWAVNFEGSVRLFIAAAAARVERLVFLSTVKAVADPGSHCVDECWDMQPQTPYGCAKRAAEERLTALGHEHGFHTVNLRPALVYGPGMKANLARLIAAARRGWLPPLPETGNRRSLVHVDDVVQAMLLGAAHPVAAGKTYFVTDGQPYSGRELSLILRETLGRPLISYTVPAKAIYSIAALADGLLRLAGRADRKVHAMVDKLLGWACYDSSRIEVELGYRPAWTLVRYCKESGLQG</sequence>
<dbReference type="InterPro" id="IPR051783">
    <property type="entry name" value="NAD(P)-dependent_oxidoreduct"/>
</dbReference>
<dbReference type="AlphaFoldDB" id="W6M3H6"/>
<reference evidence="2" key="1">
    <citation type="submission" date="2013-07" db="EMBL/GenBank/DDBJ databases">
        <authorList>
            <person name="McIlroy S."/>
        </authorList>
    </citation>
    <scope>NUCLEOTIDE SEQUENCE [LARGE SCALE GENOMIC DNA]</scope>
    <source>
        <strain evidence="2">Run_A_D11</strain>
    </source>
</reference>
<organism evidence="2 3">
    <name type="scientific">Candidatus Competibacter denitrificans Run_A_D11</name>
    <dbReference type="NCBI Taxonomy" id="1400863"/>
    <lineage>
        <taxon>Bacteria</taxon>
        <taxon>Pseudomonadati</taxon>
        <taxon>Pseudomonadota</taxon>
        <taxon>Gammaproteobacteria</taxon>
        <taxon>Candidatus Competibacteraceae</taxon>
        <taxon>Candidatus Competibacter</taxon>
    </lineage>
</organism>
<proteinExistence type="predicted"/>
<reference evidence="2" key="2">
    <citation type="submission" date="2014-03" db="EMBL/GenBank/DDBJ databases">
        <title>Candidatus Competibacter-lineage genomes retrieved from metagenomes reveal functional metabolic diversity.</title>
        <authorList>
            <person name="McIlroy S.J."/>
            <person name="Albertsen M."/>
            <person name="Andresen E.K."/>
            <person name="Saunders A.M."/>
            <person name="Kristiansen R."/>
            <person name="Stokholm-Bjerregaard M."/>
            <person name="Nielsen K.L."/>
            <person name="Nielsen P.H."/>
        </authorList>
    </citation>
    <scope>NUCLEOTIDE SEQUENCE</scope>
    <source>
        <strain evidence="2">Run_A_D11</strain>
    </source>
</reference>
<dbReference type="GO" id="GO:0003978">
    <property type="term" value="F:UDP-glucose 4-epimerase activity"/>
    <property type="evidence" value="ECO:0007669"/>
    <property type="project" value="UniProtKB-EC"/>
</dbReference>
<dbReference type="PANTHER" id="PTHR48079:SF6">
    <property type="entry name" value="NAD(P)-BINDING DOMAIN-CONTAINING PROTEIN-RELATED"/>
    <property type="match status" value="1"/>
</dbReference>
<dbReference type="EC" id="5.1.3.2" evidence="2"/>
<protein>
    <submittedName>
        <fullName evidence="2">Similar to UDP-glucose 4-epimerase</fullName>
        <ecNumber evidence="2">5.1.3.2</ecNumber>
    </submittedName>
</protein>
<accession>W6M3H6</accession>
<name>W6M3H6_9GAMM</name>
<keyword evidence="3" id="KW-1185">Reference proteome</keyword>
<gene>
    <name evidence="2" type="ORF">BN873_260018</name>
</gene>
<dbReference type="InterPro" id="IPR036291">
    <property type="entry name" value="NAD(P)-bd_dom_sf"/>
</dbReference>
<dbReference type="GO" id="GO:0004029">
    <property type="term" value="F:aldehyde dehydrogenase (NAD+) activity"/>
    <property type="evidence" value="ECO:0007669"/>
    <property type="project" value="TreeGrafter"/>
</dbReference>
<dbReference type="SUPFAM" id="SSF51735">
    <property type="entry name" value="NAD(P)-binding Rossmann-fold domains"/>
    <property type="match status" value="1"/>
</dbReference>
<dbReference type="Gene3D" id="3.40.50.720">
    <property type="entry name" value="NAD(P)-binding Rossmann-like Domain"/>
    <property type="match status" value="1"/>
</dbReference>
<evidence type="ECO:0000313" key="3">
    <source>
        <dbReference type="Proteomes" id="UP000035760"/>
    </source>
</evidence>
<dbReference type="STRING" id="1400863.BN873_260018"/>
<comment type="caution">
    <text evidence="2">The sequence shown here is derived from an EMBL/GenBank/DDBJ whole genome shotgun (WGS) entry which is preliminary data.</text>
</comment>
<dbReference type="InterPro" id="IPR001509">
    <property type="entry name" value="Epimerase_deHydtase"/>
</dbReference>
<dbReference type="EMBL" id="CBTJ020000032">
    <property type="protein sequence ID" value="CDI02162.1"/>
    <property type="molecule type" value="Genomic_DNA"/>
</dbReference>
<dbReference type="Pfam" id="PF01370">
    <property type="entry name" value="Epimerase"/>
    <property type="match status" value="1"/>
</dbReference>
<feature type="domain" description="NAD-dependent epimerase/dehydratase" evidence="1">
    <location>
        <begin position="12"/>
        <end position="233"/>
    </location>
</feature>
<evidence type="ECO:0000259" key="1">
    <source>
        <dbReference type="Pfam" id="PF01370"/>
    </source>
</evidence>
<dbReference type="PANTHER" id="PTHR48079">
    <property type="entry name" value="PROTEIN YEEZ"/>
    <property type="match status" value="1"/>
</dbReference>
<keyword evidence="2" id="KW-0413">Isomerase</keyword>
<dbReference type="RefSeq" id="WP_071244049.1">
    <property type="nucleotide sequence ID" value="NZ_CBTJ020000032.1"/>
</dbReference>
<dbReference type="Proteomes" id="UP000035760">
    <property type="component" value="Unassembled WGS sequence"/>
</dbReference>
<dbReference type="GO" id="GO:0005737">
    <property type="term" value="C:cytoplasm"/>
    <property type="evidence" value="ECO:0007669"/>
    <property type="project" value="TreeGrafter"/>
</dbReference>